<reference evidence="1" key="2">
    <citation type="submission" date="2020-09" db="EMBL/GenBank/DDBJ databases">
        <authorList>
            <person name="Sun Q."/>
            <person name="Zhou Y."/>
        </authorList>
    </citation>
    <scope>NUCLEOTIDE SEQUENCE</scope>
    <source>
        <strain evidence="1">CGMCC 1.15880</strain>
    </source>
</reference>
<dbReference type="AlphaFoldDB" id="A0A916R3H6"/>
<keyword evidence="2" id="KW-1185">Reference proteome</keyword>
<gene>
    <name evidence="1" type="ORF">GCM10011498_32260</name>
</gene>
<dbReference type="Proteomes" id="UP000628017">
    <property type="component" value="Unassembled WGS sequence"/>
</dbReference>
<name>A0A916R3H6_9RHOB</name>
<protein>
    <submittedName>
        <fullName evidence="1">Uncharacterized protein</fullName>
    </submittedName>
</protein>
<organism evidence="1 2">
    <name type="scientific">Neptunicoccus cionae</name>
    <dbReference type="NCBI Taxonomy" id="2035344"/>
    <lineage>
        <taxon>Bacteria</taxon>
        <taxon>Pseudomonadati</taxon>
        <taxon>Pseudomonadota</taxon>
        <taxon>Alphaproteobacteria</taxon>
        <taxon>Rhodobacterales</taxon>
        <taxon>Paracoccaceae</taxon>
        <taxon>Neptunicoccus</taxon>
    </lineage>
</organism>
<reference evidence="1" key="1">
    <citation type="journal article" date="2014" name="Int. J. Syst. Evol. Microbiol.">
        <title>Complete genome sequence of Corynebacterium casei LMG S-19264T (=DSM 44701T), isolated from a smear-ripened cheese.</title>
        <authorList>
            <consortium name="US DOE Joint Genome Institute (JGI-PGF)"/>
            <person name="Walter F."/>
            <person name="Albersmeier A."/>
            <person name="Kalinowski J."/>
            <person name="Ruckert C."/>
        </authorList>
    </citation>
    <scope>NUCLEOTIDE SEQUENCE</scope>
    <source>
        <strain evidence="1">CGMCC 1.15880</strain>
    </source>
</reference>
<comment type="caution">
    <text evidence="1">The sequence shown here is derived from an EMBL/GenBank/DDBJ whole genome shotgun (WGS) entry which is preliminary data.</text>
</comment>
<evidence type="ECO:0000313" key="1">
    <source>
        <dbReference type="EMBL" id="GGA28674.1"/>
    </source>
</evidence>
<sequence length="54" mass="5869">MPASLCSSINKVIGGMGIGRVCHRLGTLCQTFFAMISRGQKDPETAQAYDRHDV</sequence>
<evidence type="ECO:0000313" key="2">
    <source>
        <dbReference type="Proteomes" id="UP000628017"/>
    </source>
</evidence>
<accession>A0A916R3H6</accession>
<proteinExistence type="predicted"/>
<dbReference type="EMBL" id="BMKA01000005">
    <property type="protein sequence ID" value="GGA28674.1"/>
    <property type="molecule type" value="Genomic_DNA"/>
</dbReference>